<dbReference type="PANTHER" id="PTHR35149:SF1">
    <property type="entry name" value="DUF5655 DOMAIN-CONTAINING PROTEIN"/>
    <property type="match status" value="1"/>
</dbReference>
<dbReference type="EMBL" id="PVTG01000021">
    <property type="protein sequence ID" value="PRY39335.1"/>
    <property type="molecule type" value="Genomic_DNA"/>
</dbReference>
<dbReference type="Pfam" id="PF07510">
    <property type="entry name" value="GmrSD_C"/>
    <property type="match status" value="1"/>
</dbReference>
<dbReference type="InterPro" id="IPR011089">
    <property type="entry name" value="GmrSD_C"/>
</dbReference>
<sequence>MEARPRTLKSVFHPNVRLEVPLFQRRYVWTAEQQWEPLWEDVLATLERMRGDDSLPHFMGAIVLEHVRRPHGSIEVRQVIDGQQRLTTLQLMTAAVRDVAVELGASTRTVKRLGVLLENDPEIIDSADDVFRLWPTNADRADFRAVLTGAHRRSCAADAGSSRIVGAYLWFMREVERWLEPVAPDERADRIDELTTVIADGLETVVIDLGPEDNAQVIFETLNARGTALLASDLIKNLIFRTLQGASRPSDHLYEKHWRPLEEDHWRTEVRQGRLMRPRLDAFVGHFLVVHLQREVQAHQLFSSLRDHVGRSADRAEEVLVELSRYAQVYDRIERREDLTEREVASLERLAIADTQTVQPLLLWLFANHAGPERARALAALESYLVRRAICRLSGKNYNRIFLDLLRRLTNGEGAPGEFVTSYLARQGSDSGVWPSDEELERSILILPAYKLLKRAKLNQVLVALEEQSRGPRTESVRLTGKLSVEHLVPQQWQDNWPLAVPGGPSDDAAERDALLHTLGNLTLLTQPLNSAISNGSWDRKRAEITQLSSLRLNSGLPVVFGNESVRARGRYLASLAAAVWRRPPLALGQTTYVDEAERDLRPDREGARPRPSRAPQSTPSASGRRRDIAAHIAHAFADLPVGSFLTVSQIRNTPSPEYEGTAPSAGAISARLFPASGPMTLVGVVPDQRNGVRGARKTAA</sequence>
<proteinExistence type="predicted"/>
<evidence type="ECO:0000259" key="3">
    <source>
        <dbReference type="Pfam" id="PF07510"/>
    </source>
</evidence>
<organism evidence="4 5">
    <name type="scientific">Geodermatophilus tzadiensis</name>
    <dbReference type="NCBI Taxonomy" id="1137988"/>
    <lineage>
        <taxon>Bacteria</taxon>
        <taxon>Bacillati</taxon>
        <taxon>Actinomycetota</taxon>
        <taxon>Actinomycetes</taxon>
        <taxon>Geodermatophilales</taxon>
        <taxon>Geodermatophilaceae</taxon>
        <taxon>Geodermatophilus</taxon>
    </lineage>
</organism>
<evidence type="ECO:0000313" key="5">
    <source>
        <dbReference type="Proteomes" id="UP000239210"/>
    </source>
</evidence>
<evidence type="ECO:0000259" key="2">
    <source>
        <dbReference type="Pfam" id="PF03235"/>
    </source>
</evidence>
<accession>A0A2T0T0Y8</accession>
<name>A0A2T0T0Y8_9ACTN</name>
<dbReference type="AlphaFoldDB" id="A0A2T0T0Y8"/>
<dbReference type="PANTHER" id="PTHR35149">
    <property type="entry name" value="SLL5132 PROTEIN"/>
    <property type="match status" value="1"/>
</dbReference>
<dbReference type="RefSeq" id="WP_106281503.1">
    <property type="nucleotide sequence ID" value="NZ_PVTG01000021.1"/>
</dbReference>
<dbReference type="Pfam" id="PF03235">
    <property type="entry name" value="GmrSD_N"/>
    <property type="match status" value="1"/>
</dbReference>
<feature type="domain" description="GmrSD restriction endonucleases N-terminal" evidence="2">
    <location>
        <begin position="16"/>
        <end position="240"/>
    </location>
</feature>
<dbReference type="InterPro" id="IPR004919">
    <property type="entry name" value="GmrSD_N"/>
</dbReference>
<evidence type="ECO:0000256" key="1">
    <source>
        <dbReference type="SAM" id="MobiDB-lite"/>
    </source>
</evidence>
<gene>
    <name evidence="4" type="ORF">LY71_1214</name>
</gene>
<comment type="caution">
    <text evidence="4">The sequence shown here is derived from an EMBL/GenBank/DDBJ whole genome shotgun (WGS) entry which is preliminary data.</text>
</comment>
<protein>
    <submittedName>
        <fullName evidence="4">Uncharacterized protein DUF1524</fullName>
    </submittedName>
</protein>
<evidence type="ECO:0000313" key="4">
    <source>
        <dbReference type="EMBL" id="PRY39335.1"/>
    </source>
</evidence>
<feature type="domain" description="GmrSD restriction endonucleases C-terminal" evidence="3">
    <location>
        <begin position="434"/>
        <end position="574"/>
    </location>
</feature>
<feature type="compositionally biased region" description="Basic and acidic residues" evidence="1">
    <location>
        <begin position="599"/>
        <end position="609"/>
    </location>
</feature>
<feature type="region of interest" description="Disordered" evidence="1">
    <location>
        <begin position="592"/>
        <end position="626"/>
    </location>
</feature>
<reference evidence="4 5" key="1">
    <citation type="submission" date="2018-03" db="EMBL/GenBank/DDBJ databases">
        <title>Genomic Encyclopedia of Archaeal and Bacterial Type Strains, Phase II (KMG-II): from individual species to whole genera.</title>
        <authorList>
            <person name="Goeker M."/>
        </authorList>
    </citation>
    <scope>NUCLEOTIDE SEQUENCE [LARGE SCALE GENOMIC DNA]</scope>
    <source>
        <strain evidence="4 5">DSM 45416</strain>
    </source>
</reference>
<keyword evidence="5" id="KW-1185">Reference proteome</keyword>
<dbReference type="Proteomes" id="UP000239210">
    <property type="component" value="Unassembled WGS sequence"/>
</dbReference>
<dbReference type="OrthoDB" id="9798761at2"/>